<reference evidence="2 3" key="1">
    <citation type="journal article" date="2015" name="Genome Announc.">
        <title>Expanding the biotechnology potential of lactobacilli through comparative genomics of 213 strains and associated genera.</title>
        <authorList>
            <person name="Sun Z."/>
            <person name="Harris H.M."/>
            <person name="McCann A."/>
            <person name="Guo C."/>
            <person name="Argimon S."/>
            <person name="Zhang W."/>
            <person name="Yang X."/>
            <person name="Jeffery I.B."/>
            <person name="Cooney J.C."/>
            <person name="Kagawa T.F."/>
            <person name="Liu W."/>
            <person name="Song Y."/>
            <person name="Salvetti E."/>
            <person name="Wrobel A."/>
            <person name="Rasinkangas P."/>
            <person name="Parkhill J."/>
            <person name="Rea M.C."/>
            <person name="O'Sullivan O."/>
            <person name="Ritari J."/>
            <person name="Douillard F.P."/>
            <person name="Paul Ross R."/>
            <person name="Yang R."/>
            <person name="Briner A.E."/>
            <person name="Felis G.E."/>
            <person name="de Vos W.M."/>
            <person name="Barrangou R."/>
            <person name="Klaenhammer T.R."/>
            <person name="Caufield P.W."/>
            <person name="Cui Y."/>
            <person name="Zhang H."/>
            <person name="O'Toole P.W."/>
        </authorList>
    </citation>
    <scope>NUCLEOTIDE SEQUENCE [LARGE SCALE GENOMIC DNA]</scope>
    <source>
        <strain evidence="2 3">DSM 10532</strain>
    </source>
</reference>
<comment type="caution">
    <text evidence="2">The sequence shown here is derived from an EMBL/GenBank/DDBJ whole genome shotgun (WGS) entry which is preliminary data.</text>
</comment>
<dbReference type="RefSeq" id="WP_025006379.1">
    <property type="nucleotide sequence ID" value="NZ_AZEL01000024.1"/>
</dbReference>
<evidence type="ECO:0000313" key="2">
    <source>
        <dbReference type="EMBL" id="KRL23609.1"/>
    </source>
</evidence>
<name>A0A0R1NVA4_9LACO</name>
<gene>
    <name evidence="2" type="ORF">FC37_GL000878</name>
</gene>
<protein>
    <submittedName>
        <fullName evidence="2">Uncharacterized protein</fullName>
    </submittedName>
</protein>
<dbReference type="EMBL" id="AZEL01000024">
    <property type="protein sequence ID" value="KRL23609.1"/>
    <property type="molecule type" value="Genomic_DNA"/>
</dbReference>
<sequence>MASLAFLLVHAMVNVGHLRLVKHTGANRFLLVIAVILNLVLFALLFAQTIMNGEILTWIAVIFLLVISFIIEYIWRKKNHQNMHWLGKN</sequence>
<dbReference type="STRING" id="1423748.FC37_GL000878"/>
<proteinExistence type="predicted"/>
<dbReference type="Gene3D" id="1.20.1740.10">
    <property type="entry name" value="Amino acid/polyamine transporter I"/>
    <property type="match status" value="1"/>
</dbReference>
<evidence type="ECO:0000313" key="3">
    <source>
        <dbReference type="Proteomes" id="UP000051311"/>
    </source>
</evidence>
<accession>A0A0R1NVA4</accession>
<keyword evidence="1" id="KW-0812">Transmembrane</keyword>
<feature type="transmembrane region" description="Helical" evidence="1">
    <location>
        <begin position="29"/>
        <end position="49"/>
    </location>
</feature>
<keyword evidence="1" id="KW-1133">Transmembrane helix</keyword>
<dbReference type="PATRIC" id="fig|1423748.3.peg.923"/>
<keyword evidence="1" id="KW-0472">Membrane</keyword>
<evidence type="ECO:0000256" key="1">
    <source>
        <dbReference type="SAM" id="Phobius"/>
    </source>
</evidence>
<dbReference type="eggNOG" id="ENOG5032QE7">
    <property type="taxonomic scope" value="Bacteria"/>
</dbReference>
<organism evidence="2 3">
    <name type="scientific">Lactobacillus gallinarum DSM 10532 = JCM 2011</name>
    <dbReference type="NCBI Taxonomy" id="1423748"/>
    <lineage>
        <taxon>Bacteria</taxon>
        <taxon>Bacillati</taxon>
        <taxon>Bacillota</taxon>
        <taxon>Bacilli</taxon>
        <taxon>Lactobacillales</taxon>
        <taxon>Lactobacillaceae</taxon>
        <taxon>Lactobacillus</taxon>
    </lineage>
</organism>
<dbReference type="AlphaFoldDB" id="A0A0R1NVA4"/>
<dbReference type="Proteomes" id="UP000051311">
    <property type="component" value="Unassembled WGS sequence"/>
</dbReference>
<feature type="transmembrane region" description="Helical" evidence="1">
    <location>
        <begin position="55"/>
        <end position="75"/>
    </location>
</feature>